<dbReference type="GO" id="GO:0005829">
    <property type="term" value="C:cytosol"/>
    <property type="evidence" value="ECO:0007669"/>
    <property type="project" value="TreeGrafter"/>
</dbReference>
<keyword evidence="5 6" id="KW-0269">Exonuclease</keyword>
<dbReference type="GO" id="GO:0006308">
    <property type="term" value="P:DNA catabolic process"/>
    <property type="evidence" value="ECO:0007669"/>
    <property type="project" value="UniProtKB-UniRule"/>
</dbReference>
<accession>A0A9D1Y876</accession>
<dbReference type="PIRSF" id="PIRSF006488">
    <property type="entry name" value="Exonuc_VII_S"/>
    <property type="match status" value="1"/>
</dbReference>
<evidence type="ECO:0000313" key="7">
    <source>
        <dbReference type="EMBL" id="HIY21464.1"/>
    </source>
</evidence>
<gene>
    <name evidence="6 7" type="primary">xseB</name>
    <name evidence="7" type="ORF">H9841_06155</name>
</gene>
<evidence type="ECO:0000256" key="5">
    <source>
        <dbReference type="ARBA" id="ARBA00022839"/>
    </source>
</evidence>
<comment type="caution">
    <text evidence="7">The sequence shown here is derived from an EMBL/GenBank/DDBJ whole genome shotgun (WGS) entry which is preliminary data.</text>
</comment>
<dbReference type="GO" id="GO:0008855">
    <property type="term" value="F:exodeoxyribonuclease VII activity"/>
    <property type="evidence" value="ECO:0007669"/>
    <property type="project" value="UniProtKB-UniRule"/>
</dbReference>
<dbReference type="Pfam" id="PF02609">
    <property type="entry name" value="Exonuc_VII_S"/>
    <property type="match status" value="1"/>
</dbReference>
<dbReference type="InterPro" id="IPR037004">
    <property type="entry name" value="Exonuc_VII_ssu_sf"/>
</dbReference>
<dbReference type="HAMAP" id="MF_00337">
    <property type="entry name" value="Exonuc_7_S"/>
    <property type="match status" value="1"/>
</dbReference>
<sequence length="77" mass="8641">MKKRSFEESAQRLEEIVRLLERGDVPLEEAMALFEEGTGLMKTCTTLLDRAEQKVRKLTAAPDGTPVEQEFEGEGAE</sequence>
<comment type="subunit">
    <text evidence="6">Heterooligomer composed of large and small subunits.</text>
</comment>
<keyword evidence="2 6" id="KW-0963">Cytoplasm</keyword>
<evidence type="ECO:0000256" key="4">
    <source>
        <dbReference type="ARBA" id="ARBA00022801"/>
    </source>
</evidence>
<comment type="similarity">
    <text evidence="1 6">Belongs to the XseB family.</text>
</comment>
<keyword evidence="4 6" id="KW-0378">Hydrolase</keyword>
<name>A0A9D1Y876_9FIRM</name>
<dbReference type="Proteomes" id="UP000823868">
    <property type="component" value="Unassembled WGS sequence"/>
</dbReference>
<evidence type="ECO:0000256" key="1">
    <source>
        <dbReference type="ARBA" id="ARBA00009998"/>
    </source>
</evidence>
<dbReference type="AlphaFoldDB" id="A0A9D1Y876"/>
<dbReference type="EC" id="3.1.11.6" evidence="6"/>
<dbReference type="GO" id="GO:0009318">
    <property type="term" value="C:exodeoxyribonuclease VII complex"/>
    <property type="evidence" value="ECO:0007669"/>
    <property type="project" value="UniProtKB-UniRule"/>
</dbReference>
<evidence type="ECO:0000256" key="3">
    <source>
        <dbReference type="ARBA" id="ARBA00022722"/>
    </source>
</evidence>
<evidence type="ECO:0000256" key="2">
    <source>
        <dbReference type="ARBA" id="ARBA00022490"/>
    </source>
</evidence>
<dbReference type="NCBIfam" id="TIGR01280">
    <property type="entry name" value="xseB"/>
    <property type="match status" value="1"/>
</dbReference>
<evidence type="ECO:0000256" key="6">
    <source>
        <dbReference type="HAMAP-Rule" id="MF_00337"/>
    </source>
</evidence>
<dbReference type="PANTHER" id="PTHR34137">
    <property type="entry name" value="EXODEOXYRIBONUCLEASE 7 SMALL SUBUNIT"/>
    <property type="match status" value="1"/>
</dbReference>
<dbReference type="SUPFAM" id="SSF116842">
    <property type="entry name" value="XseB-like"/>
    <property type="match status" value="1"/>
</dbReference>
<dbReference type="NCBIfam" id="NF002140">
    <property type="entry name" value="PRK00977.1-4"/>
    <property type="match status" value="1"/>
</dbReference>
<reference evidence="7" key="2">
    <citation type="submission" date="2021-04" db="EMBL/GenBank/DDBJ databases">
        <authorList>
            <person name="Gilroy R."/>
        </authorList>
    </citation>
    <scope>NUCLEOTIDE SEQUENCE</scope>
    <source>
        <strain evidence="7">ChiBcec16_6824</strain>
    </source>
</reference>
<organism evidence="7 8">
    <name type="scientific">Candidatus Flavonifractor merdigallinarum</name>
    <dbReference type="NCBI Taxonomy" id="2838589"/>
    <lineage>
        <taxon>Bacteria</taxon>
        <taxon>Bacillati</taxon>
        <taxon>Bacillota</taxon>
        <taxon>Clostridia</taxon>
        <taxon>Eubacteriales</taxon>
        <taxon>Oscillospiraceae</taxon>
        <taxon>Flavonifractor</taxon>
    </lineage>
</organism>
<dbReference type="EMBL" id="DXDX01000114">
    <property type="protein sequence ID" value="HIY21464.1"/>
    <property type="molecule type" value="Genomic_DNA"/>
</dbReference>
<dbReference type="Gene3D" id="1.10.287.1040">
    <property type="entry name" value="Exonuclease VII, small subunit"/>
    <property type="match status" value="1"/>
</dbReference>
<dbReference type="InterPro" id="IPR003761">
    <property type="entry name" value="Exonuc_VII_S"/>
</dbReference>
<comment type="function">
    <text evidence="6">Bidirectionally degrades single-stranded DNA into large acid-insoluble oligonucleotides, which are then degraded further into small acid-soluble oligonucleotides.</text>
</comment>
<comment type="subcellular location">
    <subcellularLocation>
        <location evidence="6">Cytoplasm</location>
    </subcellularLocation>
</comment>
<comment type="catalytic activity">
    <reaction evidence="6">
        <text>Exonucleolytic cleavage in either 5'- to 3'- or 3'- to 5'-direction to yield nucleoside 5'-phosphates.</text>
        <dbReference type="EC" id="3.1.11.6"/>
    </reaction>
</comment>
<protein>
    <recommendedName>
        <fullName evidence="6">Exodeoxyribonuclease 7 small subunit</fullName>
        <ecNumber evidence="6">3.1.11.6</ecNumber>
    </recommendedName>
    <alternativeName>
        <fullName evidence="6">Exodeoxyribonuclease VII small subunit</fullName>
        <shortName evidence="6">Exonuclease VII small subunit</shortName>
    </alternativeName>
</protein>
<evidence type="ECO:0000313" key="8">
    <source>
        <dbReference type="Proteomes" id="UP000823868"/>
    </source>
</evidence>
<dbReference type="PANTHER" id="PTHR34137:SF1">
    <property type="entry name" value="EXODEOXYRIBONUCLEASE 7 SMALL SUBUNIT"/>
    <property type="match status" value="1"/>
</dbReference>
<reference evidence="7" key="1">
    <citation type="journal article" date="2021" name="PeerJ">
        <title>Extensive microbial diversity within the chicken gut microbiome revealed by metagenomics and culture.</title>
        <authorList>
            <person name="Gilroy R."/>
            <person name="Ravi A."/>
            <person name="Getino M."/>
            <person name="Pursley I."/>
            <person name="Horton D.L."/>
            <person name="Alikhan N.F."/>
            <person name="Baker D."/>
            <person name="Gharbi K."/>
            <person name="Hall N."/>
            <person name="Watson M."/>
            <person name="Adriaenssens E.M."/>
            <person name="Foster-Nyarko E."/>
            <person name="Jarju S."/>
            <person name="Secka A."/>
            <person name="Antonio M."/>
            <person name="Oren A."/>
            <person name="Chaudhuri R.R."/>
            <person name="La Ragione R."/>
            <person name="Hildebrand F."/>
            <person name="Pallen M.J."/>
        </authorList>
    </citation>
    <scope>NUCLEOTIDE SEQUENCE</scope>
    <source>
        <strain evidence="7">ChiBcec16_6824</strain>
    </source>
</reference>
<proteinExistence type="inferred from homology"/>
<keyword evidence="3 6" id="KW-0540">Nuclease</keyword>